<name>A0AAI8YSR2_9PEZI</name>
<feature type="compositionally biased region" description="Basic and acidic residues" evidence="1">
    <location>
        <begin position="660"/>
        <end position="674"/>
    </location>
</feature>
<dbReference type="AlphaFoldDB" id="A0AAI8YSR2"/>
<keyword evidence="3" id="KW-1185">Reference proteome</keyword>
<evidence type="ECO:0000256" key="1">
    <source>
        <dbReference type="SAM" id="MobiDB-lite"/>
    </source>
</evidence>
<feature type="compositionally biased region" description="Basic and acidic residues" evidence="1">
    <location>
        <begin position="691"/>
        <end position="701"/>
    </location>
</feature>
<feature type="compositionally biased region" description="Polar residues" evidence="1">
    <location>
        <begin position="706"/>
        <end position="735"/>
    </location>
</feature>
<dbReference type="PANTHER" id="PTHR21575:SF12">
    <property type="entry name" value="PROTEIN HID1"/>
    <property type="match status" value="1"/>
</dbReference>
<feature type="compositionally biased region" description="Basic and acidic residues" evidence="1">
    <location>
        <begin position="599"/>
        <end position="610"/>
    </location>
</feature>
<feature type="region of interest" description="Disordered" evidence="1">
    <location>
        <begin position="770"/>
        <end position="834"/>
    </location>
</feature>
<dbReference type="Pfam" id="PF12722">
    <property type="entry name" value="Hid1"/>
    <property type="match status" value="1"/>
</dbReference>
<comment type="caution">
    <text evidence="2">The sequence shown here is derived from an EMBL/GenBank/DDBJ whole genome shotgun (WGS) entry which is preliminary data.</text>
</comment>
<dbReference type="GO" id="GO:0016020">
    <property type="term" value="C:membrane"/>
    <property type="evidence" value="ECO:0007669"/>
    <property type="project" value="TreeGrafter"/>
</dbReference>
<dbReference type="PANTHER" id="PTHR21575">
    <property type="entry name" value="PROTEIN HID1"/>
    <property type="match status" value="1"/>
</dbReference>
<gene>
    <name evidence="2" type="ORF">LECACI_7A001300</name>
</gene>
<protein>
    <recommendedName>
        <fullName evidence="4">High-temperature-induced dauer-formation protein</fullName>
    </recommendedName>
</protein>
<accession>A0AAI8YSR2</accession>
<dbReference type="GO" id="GO:0000138">
    <property type="term" value="C:Golgi trans cisterna"/>
    <property type="evidence" value="ECO:0007669"/>
    <property type="project" value="TreeGrafter"/>
</dbReference>
<evidence type="ECO:0008006" key="4">
    <source>
        <dbReference type="Google" id="ProtNLM"/>
    </source>
</evidence>
<dbReference type="Proteomes" id="UP001296104">
    <property type="component" value="Unassembled WGS sequence"/>
</dbReference>
<organism evidence="2 3">
    <name type="scientific">Lecanosticta acicola</name>
    <dbReference type="NCBI Taxonomy" id="111012"/>
    <lineage>
        <taxon>Eukaryota</taxon>
        <taxon>Fungi</taxon>
        <taxon>Dikarya</taxon>
        <taxon>Ascomycota</taxon>
        <taxon>Pezizomycotina</taxon>
        <taxon>Dothideomycetes</taxon>
        <taxon>Dothideomycetidae</taxon>
        <taxon>Mycosphaerellales</taxon>
        <taxon>Mycosphaerellaceae</taxon>
        <taxon>Lecanosticta</taxon>
    </lineage>
</organism>
<sequence>MGASDSKLAFKHSVFGLAGREDIPHSDPLWTEIYTLPESANDVFSLWSPNDIGCLTLSNKENHPQPGEQVDPNKNLETLLYVLIARLQLLQETTVYPDDPRAQNNEILNCMRIFTRVIPFIYEAEHLREWHDRFLWQMQKPTYFWDKKRDQPGTLFDGLNPGKTYRMEEFDLDIGPPLGYTLLELMAKFLFLPGFAIPARLDDHGNPDLECAVRVWQTGIGSARSLGCSKYHERNQQETVRLLVAISSNTMYIAPNEVAITNVKPLTYMTTRLDKRVVNGILCSLLNTVLKYNPNLWSVPIEMAMGSVDSKKFLVTNCLQLILVLMVYVPPGVAKNQFRQSMGSLHRADDFQFIQSGLNTVLAQPVSGAFNNPLNREKAVSWAPEMISFFWELVQCNRRFRRYLIDTRCVLDLMILVLFYAMDSKDQPSKHGVLRMCVLLLQTLSNEERFADKLNIVFRHPETLPPVMRIAKFHGSYGDFLLCSRQTIFEIFTTTKNHVESLFPASAAIVANILPGLRHLGRATSLKLMVLFERLSKLDFLMQKDSNKELVLNLMFGMNELVEKSVHENGRFVEALVAHRSRFRALREFTIDGALAESDRQAQERKERGLDASGIRSPASRTTSMDNIRGSLQGPQPFRPTSLDNVPEDGRFTIGDDDDNHGHDTDDLDAHEVPQRSNTTAASHAEGAEEAPERSLSEKARGKQPATATSTPIESTSRNTSTASLPALTQSATTPSQFVPTQEWLDSWHPKILPLLDNILKTIDLAETKQLQFKEPPPPTPLTPLNGATTPRPADADLPASSPKAQPPEAPRRPDGQSPLQAAEPPSPAPGGHPKIAFEWTAMAIGWYTALIWSRIYLTEAEAFQGSGGLFSSTNVLLFRRGREQVAQSPLGSGITLRSPRGAIDAVGDGILRGISSSVGSIGKAGG</sequence>
<reference evidence="2" key="1">
    <citation type="submission" date="2023-11" db="EMBL/GenBank/DDBJ databases">
        <authorList>
            <person name="Alioto T."/>
            <person name="Alioto T."/>
            <person name="Gomez Garrido J."/>
        </authorList>
    </citation>
    <scope>NUCLEOTIDE SEQUENCE</scope>
</reference>
<dbReference type="EMBL" id="CAVMBE010000005">
    <property type="protein sequence ID" value="CAK3828394.1"/>
    <property type="molecule type" value="Genomic_DNA"/>
</dbReference>
<feature type="region of interest" description="Disordered" evidence="1">
    <location>
        <begin position="599"/>
        <end position="735"/>
    </location>
</feature>
<evidence type="ECO:0000313" key="2">
    <source>
        <dbReference type="EMBL" id="CAK3828394.1"/>
    </source>
</evidence>
<dbReference type="InterPro" id="IPR026705">
    <property type="entry name" value="Hid-1/Ecm30"/>
</dbReference>
<dbReference type="GO" id="GO:0005797">
    <property type="term" value="C:Golgi medial cisterna"/>
    <property type="evidence" value="ECO:0007669"/>
    <property type="project" value="TreeGrafter"/>
</dbReference>
<proteinExistence type="predicted"/>
<evidence type="ECO:0000313" key="3">
    <source>
        <dbReference type="Proteomes" id="UP001296104"/>
    </source>
</evidence>